<dbReference type="RefSeq" id="WP_130574630.1">
    <property type="nucleotide sequence ID" value="NZ_CP036170.1"/>
</dbReference>
<feature type="domain" description="HTH lacI-type" evidence="5">
    <location>
        <begin position="2"/>
        <end position="56"/>
    </location>
</feature>
<dbReference type="GO" id="GO:0003700">
    <property type="term" value="F:DNA-binding transcription factor activity"/>
    <property type="evidence" value="ECO:0007669"/>
    <property type="project" value="TreeGrafter"/>
</dbReference>
<organism evidence="6 7">
    <name type="scientific">Clostridium scindens (strain ATCC 35704 / DSM 5676 / VPI 13733 / 19)</name>
    <dbReference type="NCBI Taxonomy" id="411468"/>
    <lineage>
        <taxon>Bacteria</taxon>
        <taxon>Bacillati</taxon>
        <taxon>Bacillota</taxon>
        <taxon>Clostridia</taxon>
        <taxon>Lachnospirales</taxon>
        <taxon>Lachnospiraceae</taxon>
    </lineage>
</organism>
<dbReference type="Pfam" id="PF00356">
    <property type="entry name" value="LacI"/>
    <property type="match status" value="1"/>
</dbReference>
<keyword evidence="3" id="KW-0238">DNA-binding</keyword>
<evidence type="ECO:0000256" key="4">
    <source>
        <dbReference type="ARBA" id="ARBA00023163"/>
    </source>
</evidence>
<dbReference type="KEGG" id="csci:HDCHBGLK_03486"/>
<keyword evidence="7" id="KW-1185">Reference proteome</keyword>
<dbReference type="PANTHER" id="PTHR30146:SF148">
    <property type="entry name" value="HTH-TYPE TRANSCRIPTIONAL REPRESSOR PURR-RELATED"/>
    <property type="match status" value="1"/>
</dbReference>
<dbReference type="Pfam" id="PF13377">
    <property type="entry name" value="Peripla_BP_3"/>
    <property type="match status" value="1"/>
</dbReference>
<dbReference type="AlphaFoldDB" id="A0A494WX16"/>
<keyword evidence="2" id="KW-0805">Transcription regulation</keyword>
<dbReference type="SMART" id="SM00354">
    <property type="entry name" value="HTH_LACI"/>
    <property type="match status" value="1"/>
</dbReference>
<proteinExistence type="predicted"/>
<dbReference type="GeneID" id="62697663"/>
<dbReference type="SUPFAM" id="SSF53822">
    <property type="entry name" value="Periplasmic binding protein-like I"/>
    <property type="match status" value="1"/>
</dbReference>
<accession>A0A494WX16</accession>
<dbReference type="InterPro" id="IPR000843">
    <property type="entry name" value="HTH_LacI"/>
</dbReference>
<gene>
    <name evidence="6" type="primary">purR</name>
    <name evidence="6" type="ORF">HDCHBGLK_03486</name>
</gene>
<dbReference type="InterPro" id="IPR046335">
    <property type="entry name" value="LacI/GalR-like_sensor"/>
</dbReference>
<evidence type="ECO:0000313" key="7">
    <source>
        <dbReference type="Proteomes" id="UP000289664"/>
    </source>
</evidence>
<protein>
    <submittedName>
        <fullName evidence="6">HTH-type transcriptional repressor PurR</fullName>
    </submittedName>
</protein>
<keyword evidence="1" id="KW-0678">Repressor</keyword>
<keyword evidence="4" id="KW-0804">Transcription</keyword>
<dbReference type="Gene3D" id="1.10.260.40">
    <property type="entry name" value="lambda repressor-like DNA-binding domains"/>
    <property type="match status" value="1"/>
</dbReference>
<dbReference type="SUPFAM" id="SSF47413">
    <property type="entry name" value="lambda repressor-like DNA-binding domains"/>
    <property type="match status" value="1"/>
</dbReference>
<reference evidence="6 7" key="1">
    <citation type="journal article" date="2019" name="Appl. Environ. Microbiol.">
        <title>Clostridium scindens ATCC 35704: integration of nutritional requirements, the complete genome sequence, and global transcriptional responses to bile acids.</title>
        <authorList>
            <person name="Devendran S."/>
            <person name="Shrestha R."/>
            <person name="Alves J.M.P."/>
            <person name="Wolf P.G."/>
            <person name="Ly L."/>
            <person name="Hernandez A.G."/>
            <person name="Mendez-Garcia C."/>
            <person name="Inboden A."/>
            <person name="Wiley J."/>
            <person name="Paul O."/>
            <person name="Allen A."/>
            <person name="Springer E."/>
            <person name="Wright C.L."/>
            <person name="Fields C.J."/>
            <person name="Daniel S.L."/>
            <person name="Ridlon J.M."/>
        </authorList>
    </citation>
    <scope>NUCLEOTIDE SEQUENCE [LARGE SCALE GENOMIC DNA]</scope>
    <source>
        <strain evidence="6 7">ATCC 35704</strain>
    </source>
</reference>
<dbReference type="PANTHER" id="PTHR30146">
    <property type="entry name" value="LACI-RELATED TRANSCRIPTIONAL REPRESSOR"/>
    <property type="match status" value="1"/>
</dbReference>
<evidence type="ECO:0000313" key="6">
    <source>
        <dbReference type="EMBL" id="QBF76070.1"/>
    </source>
</evidence>
<dbReference type="GO" id="GO:0000976">
    <property type="term" value="F:transcription cis-regulatory region binding"/>
    <property type="evidence" value="ECO:0007669"/>
    <property type="project" value="TreeGrafter"/>
</dbReference>
<dbReference type="PROSITE" id="PS50932">
    <property type="entry name" value="HTH_LACI_2"/>
    <property type="match status" value="1"/>
</dbReference>
<evidence type="ECO:0000259" key="5">
    <source>
        <dbReference type="PROSITE" id="PS50932"/>
    </source>
</evidence>
<dbReference type="CDD" id="cd01392">
    <property type="entry name" value="HTH_LacI"/>
    <property type="match status" value="1"/>
</dbReference>
<dbReference type="Proteomes" id="UP000289664">
    <property type="component" value="Chromosome"/>
</dbReference>
<evidence type="ECO:0000256" key="3">
    <source>
        <dbReference type="ARBA" id="ARBA00023125"/>
    </source>
</evidence>
<dbReference type="CDD" id="cd06267">
    <property type="entry name" value="PBP1_LacI_sugar_binding-like"/>
    <property type="match status" value="1"/>
</dbReference>
<dbReference type="InterPro" id="IPR028082">
    <property type="entry name" value="Peripla_BP_I"/>
</dbReference>
<dbReference type="EMBL" id="CP036170">
    <property type="protein sequence ID" value="QBF76070.1"/>
    <property type="molecule type" value="Genomic_DNA"/>
</dbReference>
<evidence type="ECO:0000256" key="2">
    <source>
        <dbReference type="ARBA" id="ARBA00023015"/>
    </source>
</evidence>
<dbReference type="Gene3D" id="3.40.50.2300">
    <property type="match status" value="2"/>
</dbReference>
<evidence type="ECO:0000256" key="1">
    <source>
        <dbReference type="ARBA" id="ARBA00022491"/>
    </source>
</evidence>
<dbReference type="InterPro" id="IPR010982">
    <property type="entry name" value="Lambda_DNA-bd_dom_sf"/>
</dbReference>
<sequence length="333" mass="37033">MATSKDVAKLANVSTATVSHVINGTRYVSEEVKNRVKAAMEELDYIPNLAASALKTKKTKTVGLLIPINADESSNIFFMQIALGIDEVLKKRGYFTFLSNTHDSVEQEINEIQNMKNRQIDGLIIAPNPVDSSPLGEVIDGIDTVFIDRIPAGLENQDCVISDAVTGSKEAVLDMISNGHRQIGLISGIVGNQSTADSRYKGYREALKEAGISYQKEWVQFGNSTVADGYKITKTLMENHKVTAIFVTSNIMGVGAVQYFNEHKIRIGKDIEITLFDDYEWIKSVPGTMKVIRQEACEMGKKAAEILVRRMNEKQKTKKKKIHKLPLHLIEKE</sequence>
<dbReference type="OrthoDB" id="9789891at2"/>
<name>A0A494WX16_CLOS5</name>